<protein>
    <submittedName>
        <fullName evidence="2">Uncharacterized protein</fullName>
    </submittedName>
</protein>
<organism evidence="2 3">
    <name type="scientific">Oleoguttula mirabilis</name>
    <dbReference type="NCBI Taxonomy" id="1507867"/>
    <lineage>
        <taxon>Eukaryota</taxon>
        <taxon>Fungi</taxon>
        <taxon>Dikarya</taxon>
        <taxon>Ascomycota</taxon>
        <taxon>Pezizomycotina</taxon>
        <taxon>Dothideomycetes</taxon>
        <taxon>Dothideomycetidae</taxon>
        <taxon>Mycosphaerellales</taxon>
        <taxon>Teratosphaeriaceae</taxon>
        <taxon>Oleoguttula</taxon>
    </lineage>
</organism>
<feature type="region of interest" description="Disordered" evidence="1">
    <location>
        <begin position="400"/>
        <end position="421"/>
    </location>
</feature>
<evidence type="ECO:0000256" key="1">
    <source>
        <dbReference type="SAM" id="MobiDB-lite"/>
    </source>
</evidence>
<reference evidence="2 3" key="1">
    <citation type="submission" date="2021-11" db="EMBL/GenBank/DDBJ databases">
        <title>Black yeast isolated from Biological Soil Crust.</title>
        <authorList>
            <person name="Kurbessoian T."/>
        </authorList>
    </citation>
    <scope>NUCLEOTIDE SEQUENCE [LARGE SCALE GENOMIC DNA]</scope>
    <source>
        <strain evidence="2 3">CCFEE 5522</strain>
    </source>
</reference>
<proteinExistence type="predicted"/>
<dbReference type="Proteomes" id="UP001324427">
    <property type="component" value="Unassembled WGS sequence"/>
</dbReference>
<comment type="caution">
    <text evidence="2">The sequence shown here is derived from an EMBL/GenBank/DDBJ whole genome shotgun (WGS) entry which is preliminary data.</text>
</comment>
<evidence type="ECO:0000313" key="2">
    <source>
        <dbReference type="EMBL" id="KAK4540757.1"/>
    </source>
</evidence>
<dbReference type="EMBL" id="JAVFHQ010000062">
    <property type="protein sequence ID" value="KAK4540757.1"/>
    <property type="molecule type" value="Genomic_DNA"/>
</dbReference>
<dbReference type="AlphaFoldDB" id="A0AAV9J7Q1"/>
<keyword evidence="3" id="KW-1185">Reference proteome</keyword>
<sequence length="421" mass="46477">MQSQITLDLCSIPSQFEGAPKNVKALFGVPSIKIRAAPDPKAPKTSRATIRGKAISSSGVLREHKKDIYARQAVYVRTRARALPTPSARGEGGPKYVGVQDFNLPYEAQTSSMRLRELIDRSDDMEVGDADVVGTRKFDREVAGLQTLLQGAEMMDDAAGTDIAASVKTGRKMERDPFDLGRLLRSLEEAKGRGADGMEDGEEAFEERQPALATRSQHVAVLQTLGGAASSIRPANSHHTFGQASRPGNNLVVPARSSQNPANVVGNDFYKTDLSFDGAAEHFLVKLRDAKDNCQKWADVYSRERFTAFAREKKKTVLKVCESLYHMAQFLHCGREDWQFILWSMYFFAKAEALLPELLRCLGTLEAYPGCGWLKEKALVHAYEVRKMLAAIRGRKAEVERGRQDGEDAALESAPEAALQQ</sequence>
<evidence type="ECO:0000313" key="3">
    <source>
        <dbReference type="Proteomes" id="UP001324427"/>
    </source>
</evidence>
<gene>
    <name evidence="2" type="ORF">LTR36_008972</name>
</gene>
<name>A0AAV9J7Q1_9PEZI</name>
<accession>A0AAV9J7Q1</accession>